<feature type="domain" description="FecR protein" evidence="2">
    <location>
        <begin position="132"/>
        <end position="226"/>
    </location>
</feature>
<dbReference type="PANTHER" id="PTHR30273:SF2">
    <property type="entry name" value="PROTEIN FECR"/>
    <property type="match status" value="1"/>
</dbReference>
<keyword evidence="1" id="KW-1133">Transmembrane helix</keyword>
<dbReference type="PANTHER" id="PTHR30273">
    <property type="entry name" value="PERIPLASMIC SIGNAL SENSOR AND SIGMA FACTOR ACTIVATOR FECR-RELATED"/>
    <property type="match status" value="1"/>
</dbReference>
<dbReference type="PIRSF" id="PIRSF018266">
    <property type="entry name" value="FecR"/>
    <property type="match status" value="1"/>
</dbReference>
<accession>A0A1V9FZW4</accession>
<evidence type="ECO:0000259" key="2">
    <source>
        <dbReference type="Pfam" id="PF04773"/>
    </source>
</evidence>
<dbReference type="Pfam" id="PF04773">
    <property type="entry name" value="FecR"/>
    <property type="match status" value="1"/>
</dbReference>
<sequence length="365" mass="40662">MSIDRIWQLLTKRFNKEISKQELEELELLLRKNQGSIQVNELLTAFDGLTFRPVSDAAMIKRSANVLKETIAASAPDGGDETAGDDQGPVVPYGKSRVRIMMALVVLVPVIVFLSSIWKKNEPAKEMATVNEIKTDVGTKTTIKLPDGSIAVLNAGSSLSYNKDFGINSREIKLTGEAYFDIRKNPEMPLAVHAGTVDIWVKGTTFNVKAFPKDSTIEAALFTGIIELVSHKDPERKILLRPNEKIVISRSPVEKELNPSSNNTTPVNEEIVSLGRIKPDPVDSSYAEIAWLQNKLVFHSELFSQIARDMERRYNVTIKFLDASVSELKFTGSFTNESLVEALDAVKSIVPFHYTIENKTVLIRK</sequence>
<dbReference type="GO" id="GO:0016989">
    <property type="term" value="F:sigma factor antagonist activity"/>
    <property type="evidence" value="ECO:0007669"/>
    <property type="project" value="TreeGrafter"/>
</dbReference>
<name>A0A1V9FZW4_9BACT</name>
<dbReference type="OrthoDB" id="650093at2"/>
<dbReference type="EMBL" id="LVYD01000044">
    <property type="protein sequence ID" value="OQP63909.1"/>
    <property type="molecule type" value="Genomic_DNA"/>
</dbReference>
<dbReference type="Pfam" id="PF16344">
    <property type="entry name" value="FecR_C"/>
    <property type="match status" value="1"/>
</dbReference>
<proteinExistence type="predicted"/>
<keyword evidence="1" id="KW-0472">Membrane</keyword>
<dbReference type="AlphaFoldDB" id="A0A1V9FZW4"/>
<dbReference type="Proteomes" id="UP000192796">
    <property type="component" value="Unassembled WGS sequence"/>
</dbReference>
<gene>
    <name evidence="4" type="ORF">A3860_23555</name>
</gene>
<reference evidence="4 5" key="1">
    <citation type="submission" date="2016-03" db="EMBL/GenBank/DDBJ databases">
        <title>Niastella vici sp. nov., isolated from farmland soil.</title>
        <authorList>
            <person name="Chen L."/>
            <person name="Wang D."/>
            <person name="Yang S."/>
            <person name="Wang G."/>
        </authorList>
    </citation>
    <scope>NUCLEOTIDE SEQUENCE [LARGE SCALE GENOMIC DNA]</scope>
    <source>
        <strain evidence="4 5">DJ57</strain>
    </source>
</reference>
<dbReference type="InterPro" id="IPR032508">
    <property type="entry name" value="FecR_C"/>
</dbReference>
<evidence type="ECO:0000256" key="1">
    <source>
        <dbReference type="SAM" id="Phobius"/>
    </source>
</evidence>
<evidence type="ECO:0000313" key="4">
    <source>
        <dbReference type="EMBL" id="OQP63909.1"/>
    </source>
</evidence>
<evidence type="ECO:0000313" key="5">
    <source>
        <dbReference type="Proteomes" id="UP000192796"/>
    </source>
</evidence>
<keyword evidence="5" id="KW-1185">Reference proteome</keyword>
<dbReference type="InterPro" id="IPR012373">
    <property type="entry name" value="Ferrdict_sens_TM"/>
</dbReference>
<dbReference type="Gene3D" id="3.55.50.30">
    <property type="match status" value="1"/>
</dbReference>
<protein>
    <recommendedName>
        <fullName evidence="6">FecR protein domain-containing protein</fullName>
    </recommendedName>
</protein>
<feature type="transmembrane region" description="Helical" evidence="1">
    <location>
        <begin position="100"/>
        <end position="118"/>
    </location>
</feature>
<evidence type="ECO:0008006" key="6">
    <source>
        <dbReference type="Google" id="ProtNLM"/>
    </source>
</evidence>
<keyword evidence="1" id="KW-0812">Transmembrane</keyword>
<dbReference type="RefSeq" id="WP_081147575.1">
    <property type="nucleotide sequence ID" value="NZ_LVYD01000044.1"/>
</dbReference>
<dbReference type="STRING" id="1703345.A3860_23555"/>
<dbReference type="Gene3D" id="2.60.120.1440">
    <property type="match status" value="1"/>
</dbReference>
<organism evidence="4 5">
    <name type="scientific">Niastella vici</name>
    <dbReference type="NCBI Taxonomy" id="1703345"/>
    <lineage>
        <taxon>Bacteria</taxon>
        <taxon>Pseudomonadati</taxon>
        <taxon>Bacteroidota</taxon>
        <taxon>Chitinophagia</taxon>
        <taxon>Chitinophagales</taxon>
        <taxon>Chitinophagaceae</taxon>
        <taxon>Niastella</taxon>
    </lineage>
</organism>
<feature type="domain" description="Protein FecR C-terminal" evidence="3">
    <location>
        <begin position="295"/>
        <end position="363"/>
    </location>
</feature>
<evidence type="ECO:0000259" key="3">
    <source>
        <dbReference type="Pfam" id="PF16344"/>
    </source>
</evidence>
<dbReference type="InterPro" id="IPR006860">
    <property type="entry name" value="FecR"/>
</dbReference>
<comment type="caution">
    <text evidence="4">The sequence shown here is derived from an EMBL/GenBank/DDBJ whole genome shotgun (WGS) entry which is preliminary data.</text>
</comment>